<accession>A0A1E7Z239</accession>
<dbReference type="InterPro" id="IPR046638">
    <property type="entry name" value="DUF6750"/>
</dbReference>
<organism evidence="3 4">
    <name type="scientific">Candidatus Erwinia dacicola</name>
    <dbReference type="NCBI Taxonomy" id="252393"/>
    <lineage>
        <taxon>Bacteria</taxon>
        <taxon>Pseudomonadati</taxon>
        <taxon>Pseudomonadota</taxon>
        <taxon>Gammaproteobacteria</taxon>
        <taxon>Enterobacterales</taxon>
        <taxon>Erwiniaceae</taxon>
        <taxon>Erwinia</taxon>
    </lineage>
</organism>
<dbReference type="EMBL" id="MAYS01000203">
    <property type="protein sequence ID" value="OFC62695.1"/>
    <property type="molecule type" value="Genomic_DNA"/>
</dbReference>
<keyword evidence="1" id="KW-0812">Transmembrane</keyword>
<name>A0A1E7Z239_9GAMM</name>
<keyword evidence="2" id="KW-0732">Signal</keyword>
<feature type="transmembrane region" description="Helical" evidence="1">
    <location>
        <begin position="92"/>
        <end position="113"/>
    </location>
</feature>
<dbReference type="AlphaFoldDB" id="A0A1E7Z239"/>
<reference evidence="3 4" key="1">
    <citation type="submission" date="2016-07" db="EMBL/GenBank/DDBJ databases">
        <authorList>
            <person name="Yuval B."/>
        </authorList>
    </citation>
    <scope>NUCLEOTIDE SEQUENCE [LARGE SCALE GENOMIC DNA]</scope>
    <source>
        <strain evidence="3 4">IL</strain>
    </source>
</reference>
<protein>
    <recommendedName>
        <fullName evidence="5">DUF4134 domain-containing protein</fullName>
    </recommendedName>
</protein>
<feature type="signal peptide" evidence="2">
    <location>
        <begin position="1"/>
        <end position="36"/>
    </location>
</feature>
<dbReference type="Proteomes" id="UP000243534">
    <property type="component" value="Unassembled WGS sequence"/>
</dbReference>
<proteinExistence type="predicted"/>
<comment type="caution">
    <text evidence="3">The sequence shown here is derived from an EMBL/GenBank/DDBJ whole genome shotgun (WGS) entry which is preliminary data.</text>
</comment>
<evidence type="ECO:0000256" key="1">
    <source>
        <dbReference type="SAM" id="Phobius"/>
    </source>
</evidence>
<dbReference type="OrthoDB" id="6636384at2"/>
<dbReference type="RefSeq" id="WP_070134470.1">
    <property type="nucleotide sequence ID" value="NZ_MAYS01000203.1"/>
</dbReference>
<sequence>MLMNTLYKMKIWADNAKYRFLAAMMLMLGNLPGAHAAGWFDTFNEIGQGMQQARKPAMLIFGTIGVVLAGMGLIIIKNVNDPKKQQQNHGRGVMSGVIYIFIGVCLIALAVIIKRTGDTANIQTEI</sequence>
<gene>
    <name evidence="3" type="ORF">BBW68_08610</name>
</gene>
<feature type="chain" id="PRO_5009209294" description="DUF4134 domain-containing protein" evidence="2">
    <location>
        <begin position="37"/>
        <end position="126"/>
    </location>
</feature>
<feature type="transmembrane region" description="Helical" evidence="1">
    <location>
        <begin position="60"/>
        <end position="80"/>
    </location>
</feature>
<dbReference type="Pfam" id="PF20535">
    <property type="entry name" value="DUF6750"/>
    <property type="match status" value="1"/>
</dbReference>
<keyword evidence="1" id="KW-0472">Membrane</keyword>
<keyword evidence="1" id="KW-1133">Transmembrane helix</keyword>
<evidence type="ECO:0000256" key="2">
    <source>
        <dbReference type="SAM" id="SignalP"/>
    </source>
</evidence>
<evidence type="ECO:0000313" key="3">
    <source>
        <dbReference type="EMBL" id="OFC62695.1"/>
    </source>
</evidence>
<evidence type="ECO:0008006" key="5">
    <source>
        <dbReference type="Google" id="ProtNLM"/>
    </source>
</evidence>
<evidence type="ECO:0000313" key="4">
    <source>
        <dbReference type="Proteomes" id="UP000243534"/>
    </source>
</evidence>